<feature type="domain" description="Peptidase M16 N-terminal" evidence="3">
    <location>
        <begin position="23"/>
        <end position="161"/>
    </location>
</feature>
<comment type="similarity">
    <text evidence="1">Belongs to the peptidase M16 family.</text>
</comment>
<proteinExistence type="inferred from homology"/>
<dbReference type="GO" id="GO:0046872">
    <property type="term" value="F:metal ion binding"/>
    <property type="evidence" value="ECO:0007669"/>
    <property type="project" value="InterPro"/>
</dbReference>
<keyword evidence="6" id="KW-1185">Reference proteome</keyword>
<comment type="caution">
    <text evidence="5">The sequence shown here is derived from an EMBL/GenBank/DDBJ whole genome shotgun (WGS) entry which is preliminary data.</text>
</comment>
<dbReference type="Pfam" id="PF05193">
    <property type="entry name" value="Peptidase_M16_C"/>
    <property type="match status" value="1"/>
</dbReference>
<evidence type="ECO:0000313" key="5">
    <source>
        <dbReference type="EMBL" id="MBB5728116.1"/>
    </source>
</evidence>
<sequence>MTTARVHRLANGLTIAVEPMDGVETLAVGVYADVGSRSEAAGQGGLAHLVEHMVFKGAGGRDARAIAEDIEDVGGSLNAWTARDHTVYHARLLSGDLALGVDMIADLVRAPRFDPDELEREKKVVLSELGEANDTPDDIVFDHLQSACYPGQAIGVPVLGDERTLATLTASDLRRWTEVQYRPGSLVLAAAGKVDEDALLALAEARFGDMAAGTAPAAVGATFGGGTHHDRRKFDQIHLAAAWAGVGHEDPDVHALSLFSSAAGGGMSSRLFQQLREERGLAYSIYSWTQTYAETGLFGLYCAAERPRAAEALALARVVLAQTADDLSEAELARAKAQAKAGWLMGLESVAARCDRLARDLQVHGRIVPVAETVAAIDAVTVAHARAAGAKAIGGAEALATVGGTLTGSGKAAA</sequence>
<name>A0A7W9F098_9SPHN</name>
<keyword evidence="2" id="KW-0378">Hydrolase</keyword>
<dbReference type="Pfam" id="PF00675">
    <property type="entry name" value="Peptidase_M16"/>
    <property type="match status" value="1"/>
</dbReference>
<dbReference type="PANTHER" id="PTHR11851:SF49">
    <property type="entry name" value="MITOCHONDRIAL-PROCESSING PEPTIDASE SUBUNIT ALPHA"/>
    <property type="match status" value="1"/>
</dbReference>
<dbReference type="InterPro" id="IPR050361">
    <property type="entry name" value="MPP/UQCRC_Complex"/>
</dbReference>
<dbReference type="AlphaFoldDB" id="A0A7W9F098"/>
<dbReference type="Proteomes" id="UP000546701">
    <property type="component" value="Unassembled WGS sequence"/>
</dbReference>
<reference evidence="5 6" key="1">
    <citation type="submission" date="2020-08" db="EMBL/GenBank/DDBJ databases">
        <title>Genomic Encyclopedia of Type Strains, Phase IV (KMG-IV): sequencing the most valuable type-strain genomes for metagenomic binning, comparative biology and taxonomic classification.</title>
        <authorList>
            <person name="Goeker M."/>
        </authorList>
    </citation>
    <scope>NUCLEOTIDE SEQUENCE [LARGE SCALE GENOMIC DNA]</scope>
    <source>
        <strain evidence="5 6">DSM 103336</strain>
    </source>
</reference>
<dbReference type="InterPro" id="IPR011765">
    <property type="entry name" value="Pept_M16_N"/>
</dbReference>
<dbReference type="OrthoDB" id="9811314at2"/>
<dbReference type="GO" id="GO:0008237">
    <property type="term" value="F:metallopeptidase activity"/>
    <property type="evidence" value="ECO:0007669"/>
    <property type="project" value="UniProtKB-KW"/>
</dbReference>
<evidence type="ECO:0000259" key="4">
    <source>
        <dbReference type="Pfam" id="PF05193"/>
    </source>
</evidence>
<dbReference type="RefSeq" id="WP_157174928.1">
    <property type="nucleotide sequence ID" value="NZ_BMJP01000001.1"/>
</dbReference>
<dbReference type="EMBL" id="JACIJR010000001">
    <property type="protein sequence ID" value="MBB5728116.1"/>
    <property type="molecule type" value="Genomic_DNA"/>
</dbReference>
<evidence type="ECO:0000259" key="3">
    <source>
        <dbReference type="Pfam" id="PF00675"/>
    </source>
</evidence>
<accession>A0A7W9F098</accession>
<dbReference type="Gene3D" id="3.30.830.10">
    <property type="entry name" value="Metalloenzyme, LuxS/M16 peptidase-like"/>
    <property type="match status" value="2"/>
</dbReference>
<organism evidence="5 6">
    <name type="scientific">Sphingomonas prati</name>
    <dbReference type="NCBI Taxonomy" id="1843237"/>
    <lineage>
        <taxon>Bacteria</taxon>
        <taxon>Pseudomonadati</taxon>
        <taxon>Pseudomonadota</taxon>
        <taxon>Alphaproteobacteria</taxon>
        <taxon>Sphingomonadales</taxon>
        <taxon>Sphingomonadaceae</taxon>
        <taxon>Sphingomonas</taxon>
    </lineage>
</organism>
<feature type="domain" description="Peptidase M16 C-terminal" evidence="4">
    <location>
        <begin position="168"/>
        <end position="338"/>
    </location>
</feature>
<dbReference type="PANTHER" id="PTHR11851">
    <property type="entry name" value="METALLOPROTEASE"/>
    <property type="match status" value="1"/>
</dbReference>
<evidence type="ECO:0000256" key="2">
    <source>
        <dbReference type="ARBA" id="ARBA00023049"/>
    </source>
</evidence>
<evidence type="ECO:0000313" key="6">
    <source>
        <dbReference type="Proteomes" id="UP000546701"/>
    </source>
</evidence>
<dbReference type="SUPFAM" id="SSF63411">
    <property type="entry name" value="LuxS/MPP-like metallohydrolase"/>
    <property type="match status" value="2"/>
</dbReference>
<protein>
    <submittedName>
        <fullName evidence="5">Putative Zn-dependent peptidase</fullName>
    </submittedName>
</protein>
<keyword evidence="2" id="KW-0645">Protease</keyword>
<keyword evidence="2" id="KW-0482">Metalloprotease</keyword>
<dbReference type="InterPro" id="IPR011249">
    <property type="entry name" value="Metalloenz_LuxS/M16"/>
</dbReference>
<evidence type="ECO:0000256" key="1">
    <source>
        <dbReference type="ARBA" id="ARBA00007261"/>
    </source>
</evidence>
<gene>
    <name evidence="5" type="ORF">FHS99_000572</name>
</gene>
<dbReference type="InterPro" id="IPR007863">
    <property type="entry name" value="Peptidase_M16_C"/>
</dbReference>